<evidence type="ECO:0000313" key="3">
    <source>
        <dbReference type="Proteomes" id="UP000606974"/>
    </source>
</evidence>
<feature type="region of interest" description="Disordered" evidence="1">
    <location>
        <begin position="171"/>
        <end position="191"/>
    </location>
</feature>
<dbReference type="InterPro" id="IPR011009">
    <property type="entry name" value="Kinase-like_dom_sf"/>
</dbReference>
<dbReference type="OrthoDB" id="5327538at2759"/>
<feature type="region of interest" description="Disordered" evidence="1">
    <location>
        <begin position="583"/>
        <end position="620"/>
    </location>
</feature>
<evidence type="ECO:0000256" key="1">
    <source>
        <dbReference type="SAM" id="MobiDB-lite"/>
    </source>
</evidence>
<feature type="region of interest" description="Disordered" evidence="1">
    <location>
        <begin position="453"/>
        <end position="475"/>
    </location>
</feature>
<dbReference type="Proteomes" id="UP000606974">
    <property type="component" value="Unassembled WGS sequence"/>
</dbReference>
<keyword evidence="3" id="KW-1185">Reference proteome</keyword>
<dbReference type="Gene3D" id="1.10.510.10">
    <property type="entry name" value="Transferase(Phosphotransferase) domain 1"/>
    <property type="match status" value="1"/>
</dbReference>
<dbReference type="Pfam" id="PF12330">
    <property type="entry name" value="Haspin_kinase"/>
    <property type="match status" value="1"/>
</dbReference>
<gene>
    <name evidence="2" type="ORF">GJ744_002156</name>
</gene>
<dbReference type="GO" id="GO:0005737">
    <property type="term" value="C:cytoplasm"/>
    <property type="evidence" value="ECO:0007669"/>
    <property type="project" value="TreeGrafter"/>
</dbReference>
<dbReference type="GO" id="GO:0035556">
    <property type="term" value="P:intracellular signal transduction"/>
    <property type="evidence" value="ECO:0007669"/>
    <property type="project" value="TreeGrafter"/>
</dbReference>
<dbReference type="EMBL" id="JAACFV010000136">
    <property type="protein sequence ID" value="KAF7504476.1"/>
    <property type="molecule type" value="Genomic_DNA"/>
</dbReference>
<dbReference type="PANTHER" id="PTHR24419:SF18">
    <property type="entry name" value="SERINE_THREONINE-PROTEIN KINASE HASPIN"/>
    <property type="match status" value="1"/>
</dbReference>
<reference evidence="2" key="1">
    <citation type="submission" date="2020-02" db="EMBL/GenBank/DDBJ databases">
        <authorList>
            <person name="Palmer J.M."/>
        </authorList>
    </citation>
    <scope>NUCLEOTIDE SEQUENCE</scope>
    <source>
        <strain evidence="2">EPUS1.4</strain>
        <tissue evidence="2">Thallus</tissue>
    </source>
</reference>
<feature type="region of interest" description="Disordered" evidence="1">
    <location>
        <begin position="503"/>
        <end position="525"/>
    </location>
</feature>
<dbReference type="AlphaFoldDB" id="A0A8H7E2U1"/>
<dbReference type="GO" id="GO:0005634">
    <property type="term" value="C:nucleus"/>
    <property type="evidence" value="ECO:0007669"/>
    <property type="project" value="TreeGrafter"/>
</dbReference>
<feature type="compositionally biased region" description="Low complexity" evidence="1">
    <location>
        <begin position="339"/>
        <end position="348"/>
    </location>
</feature>
<dbReference type="GO" id="GO:0000278">
    <property type="term" value="P:mitotic cell cycle"/>
    <property type="evidence" value="ECO:0007669"/>
    <property type="project" value="TreeGrafter"/>
</dbReference>
<proteinExistence type="predicted"/>
<dbReference type="Gene3D" id="3.30.200.20">
    <property type="entry name" value="Phosphorylase Kinase, domain 1"/>
    <property type="match status" value="1"/>
</dbReference>
<feature type="region of interest" description="Disordered" evidence="1">
    <location>
        <begin position="1"/>
        <end position="44"/>
    </location>
</feature>
<feature type="region of interest" description="Disordered" evidence="1">
    <location>
        <begin position="339"/>
        <end position="358"/>
    </location>
</feature>
<feature type="compositionally biased region" description="Basic and acidic residues" evidence="1">
    <location>
        <begin position="458"/>
        <end position="471"/>
    </location>
</feature>
<dbReference type="PANTHER" id="PTHR24419">
    <property type="entry name" value="INTERLEUKIN-1 RECEPTOR-ASSOCIATED KINASE"/>
    <property type="match status" value="1"/>
</dbReference>
<protein>
    <recommendedName>
        <fullName evidence="4">Protein kinase domain-containing protein</fullName>
    </recommendedName>
</protein>
<feature type="compositionally biased region" description="Polar residues" evidence="1">
    <location>
        <begin position="18"/>
        <end position="27"/>
    </location>
</feature>
<evidence type="ECO:0008006" key="4">
    <source>
        <dbReference type="Google" id="ProtNLM"/>
    </source>
</evidence>
<sequence>MHPPTSSHIMARRPLTERSAQGWNQQPGRRMGGSQKRVYGKGSTASSRAVLSEQFLDENEVDQQIVQGGRGNAVSPLSSSLSSALLSALSPEDDAKHVSPAPAGSISEKGKEFQSLLVVDSAAATYISPLLAECHKPKGVYDFPAWAEKVAKTFKVTKVAEGSYGEVFKLEKEDMPSDRSVPAPRQGQQAQGSSIFKLIPLRAKSSKSDKQTSLESLVREVRMLKHMDPVPGFARFKDLKVLRGSYPPSFGEAYYDHKARRPSDSQNPLPSTYRDKQLWALIEMDDAGKDLENLKSPSVYQIFDIFWLTCCALSYGEEQAEFEHRDLHIGNICIKPTTTTRSSTTKTPANTLPHANLAPTTTFGRSSLNVTIIDYTLSRATIASSSSSEASSPISTKSSRAAPIATTTKPSIIISTLLPPNSSIFTQSTGSNADANRTQQRQNSTYRAMLRHAQGVEARSRAEDPSRENRKRDRWQRFMPRTNALWLAALLWTLLRRFEQAAERRGGGKSSSSSSGGDDDDGEEERERLVLAGLRSLLDLLNGEEKPGSAEAVVVAAMENGLLQRRDWDAVRACLDGDADADSDSCSATKSVGEREKGGGMLSVSLPSQSDGTAIVLKHR</sequence>
<evidence type="ECO:0000313" key="2">
    <source>
        <dbReference type="EMBL" id="KAF7504476.1"/>
    </source>
</evidence>
<accession>A0A8H7E2U1</accession>
<organism evidence="2 3">
    <name type="scientific">Endocarpon pusillum</name>
    <dbReference type="NCBI Taxonomy" id="364733"/>
    <lineage>
        <taxon>Eukaryota</taxon>
        <taxon>Fungi</taxon>
        <taxon>Dikarya</taxon>
        <taxon>Ascomycota</taxon>
        <taxon>Pezizomycotina</taxon>
        <taxon>Eurotiomycetes</taxon>
        <taxon>Chaetothyriomycetidae</taxon>
        <taxon>Verrucariales</taxon>
        <taxon>Verrucariaceae</taxon>
        <taxon>Endocarpon</taxon>
    </lineage>
</organism>
<dbReference type="GO" id="GO:0072354">
    <property type="term" value="F:histone H3T3 kinase activity"/>
    <property type="evidence" value="ECO:0007669"/>
    <property type="project" value="TreeGrafter"/>
</dbReference>
<dbReference type="SUPFAM" id="SSF56112">
    <property type="entry name" value="Protein kinase-like (PK-like)"/>
    <property type="match status" value="1"/>
</dbReference>
<comment type="caution">
    <text evidence="2">The sequence shown here is derived from an EMBL/GenBank/DDBJ whole genome shotgun (WGS) entry which is preliminary data.</text>
</comment>
<name>A0A8H7E2U1_9EURO</name>